<dbReference type="InterPro" id="IPR020449">
    <property type="entry name" value="Tscrpt_reg_AraC-type_HTH"/>
</dbReference>
<sequence>MAKKQTDYAIYNERPYGILIAGYYNETADYAIQRPSGSRDWLLMYTVSGEGQVQKNNQSTVTCRAGDVAVLMPGIPHHYGTKGTSWEFIWVHFIPDPEWSTWLRLPGSDEQFFFRHVGKGDSRDSIYEALMRMVRHESSAGSSRLHRRLAEMSLEETLIYIQQTCPAENAVTMDPRIAQILRELQLSPAQRISLPELARKSCLSTSRLSHLFKEQVGDTILNILCKIRLEKAAQLLTGTNRQITEIASDVGFDCTIYFTRKFKETFGETPSMYRKREQPAAIRE</sequence>
<organism evidence="5 6">
    <name type="scientific">Paenibacillus glycanilyticus</name>
    <dbReference type="NCBI Taxonomy" id="126569"/>
    <lineage>
        <taxon>Bacteria</taxon>
        <taxon>Bacillati</taxon>
        <taxon>Bacillota</taxon>
        <taxon>Bacilli</taxon>
        <taxon>Bacillales</taxon>
        <taxon>Paenibacillaceae</taxon>
        <taxon>Paenibacillus</taxon>
    </lineage>
</organism>
<evidence type="ECO:0000259" key="4">
    <source>
        <dbReference type="PROSITE" id="PS01124"/>
    </source>
</evidence>
<dbReference type="PANTHER" id="PTHR43280">
    <property type="entry name" value="ARAC-FAMILY TRANSCRIPTIONAL REGULATOR"/>
    <property type="match status" value="1"/>
</dbReference>
<dbReference type="InterPro" id="IPR018062">
    <property type="entry name" value="HTH_AraC-typ_CS"/>
</dbReference>
<name>A0ABQ6NMN5_9BACL</name>
<keyword evidence="6" id="KW-1185">Reference proteome</keyword>
<evidence type="ECO:0000256" key="2">
    <source>
        <dbReference type="ARBA" id="ARBA00023125"/>
    </source>
</evidence>
<dbReference type="SMART" id="SM00342">
    <property type="entry name" value="HTH_ARAC"/>
    <property type="match status" value="1"/>
</dbReference>
<dbReference type="InterPro" id="IPR003313">
    <property type="entry name" value="AraC-bd"/>
</dbReference>
<dbReference type="Pfam" id="PF02311">
    <property type="entry name" value="AraC_binding"/>
    <property type="match status" value="1"/>
</dbReference>
<evidence type="ECO:0000256" key="1">
    <source>
        <dbReference type="ARBA" id="ARBA00023015"/>
    </source>
</evidence>
<dbReference type="EMBL" id="BTCL01000006">
    <property type="protein sequence ID" value="GMK45269.1"/>
    <property type="molecule type" value="Genomic_DNA"/>
</dbReference>
<proteinExistence type="predicted"/>
<dbReference type="Gene3D" id="2.60.120.280">
    <property type="entry name" value="Regulatory protein AraC"/>
    <property type="match status" value="1"/>
</dbReference>
<keyword evidence="3" id="KW-0804">Transcription</keyword>
<evidence type="ECO:0000313" key="6">
    <source>
        <dbReference type="Proteomes" id="UP001285921"/>
    </source>
</evidence>
<dbReference type="Pfam" id="PF12833">
    <property type="entry name" value="HTH_18"/>
    <property type="match status" value="1"/>
</dbReference>
<dbReference type="GO" id="GO:0003677">
    <property type="term" value="F:DNA binding"/>
    <property type="evidence" value="ECO:0007669"/>
    <property type="project" value="UniProtKB-KW"/>
</dbReference>
<dbReference type="RefSeq" id="WP_317980036.1">
    <property type="nucleotide sequence ID" value="NZ_BTCL01000006.1"/>
</dbReference>
<dbReference type="InterPro" id="IPR009057">
    <property type="entry name" value="Homeodomain-like_sf"/>
</dbReference>
<dbReference type="SUPFAM" id="SSF46689">
    <property type="entry name" value="Homeodomain-like"/>
    <property type="match status" value="1"/>
</dbReference>
<accession>A0ABQ6NMN5</accession>
<dbReference type="SUPFAM" id="SSF51215">
    <property type="entry name" value="Regulatory protein AraC"/>
    <property type="match status" value="1"/>
</dbReference>
<dbReference type="PROSITE" id="PS01124">
    <property type="entry name" value="HTH_ARAC_FAMILY_2"/>
    <property type="match status" value="1"/>
</dbReference>
<feature type="domain" description="HTH araC/xylS-type" evidence="4">
    <location>
        <begin position="178"/>
        <end position="276"/>
    </location>
</feature>
<dbReference type="InterPro" id="IPR037923">
    <property type="entry name" value="HTH-like"/>
</dbReference>
<dbReference type="Proteomes" id="UP001285921">
    <property type="component" value="Unassembled WGS sequence"/>
</dbReference>
<dbReference type="PROSITE" id="PS00041">
    <property type="entry name" value="HTH_ARAC_FAMILY_1"/>
    <property type="match status" value="1"/>
</dbReference>
<evidence type="ECO:0000313" key="5">
    <source>
        <dbReference type="EMBL" id="GMK45269.1"/>
    </source>
</evidence>
<dbReference type="Gene3D" id="1.10.10.60">
    <property type="entry name" value="Homeodomain-like"/>
    <property type="match status" value="2"/>
</dbReference>
<dbReference type="InterPro" id="IPR018060">
    <property type="entry name" value="HTH_AraC"/>
</dbReference>
<keyword evidence="1" id="KW-0805">Transcription regulation</keyword>
<comment type="caution">
    <text evidence="5">The sequence shown here is derived from an EMBL/GenBank/DDBJ whole genome shotgun (WGS) entry which is preliminary data.</text>
</comment>
<protein>
    <submittedName>
        <fullName evidence="5">DNA-binding transcriptional regulator AraC</fullName>
    </submittedName>
</protein>
<dbReference type="PANTHER" id="PTHR43280:SF2">
    <property type="entry name" value="HTH-TYPE TRANSCRIPTIONAL REGULATOR EXSA"/>
    <property type="match status" value="1"/>
</dbReference>
<reference evidence="5 6" key="1">
    <citation type="submission" date="2023-05" db="EMBL/GenBank/DDBJ databases">
        <title>Draft genome of Paenibacillus sp. CCS26.</title>
        <authorList>
            <person name="Akita H."/>
            <person name="Shinto Y."/>
            <person name="Kimura Z."/>
        </authorList>
    </citation>
    <scope>NUCLEOTIDE SEQUENCE [LARGE SCALE GENOMIC DNA]</scope>
    <source>
        <strain evidence="5 6">CCS26</strain>
    </source>
</reference>
<keyword evidence="2 5" id="KW-0238">DNA-binding</keyword>
<dbReference type="PRINTS" id="PR00032">
    <property type="entry name" value="HTHARAC"/>
</dbReference>
<gene>
    <name evidence="5" type="ORF">PghCCS26_23970</name>
</gene>
<evidence type="ECO:0000256" key="3">
    <source>
        <dbReference type="ARBA" id="ARBA00023163"/>
    </source>
</evidence>